<dbReference type="RefSeq" id="WP_311723982.1">
    <property type="nucleotide sequence ID" value="NZ_JAVRFD010000005.1"/>
</dbReference>
<dbReference type="PANTHER" id="PTHR43619:SF2">
    <property type="entry name" value="S-ADENOSYL-L-METHIONINE-DEPENDENT METHYLTRANSFERASES SUPERFAMILY PROTEIN"/>
    <property type="match status" value="1"/>
</dbReference>
<evidence type="ECO:0000256" key="6">
    <source>
        <dbReference type="RuleBase" id="RU362030"/>
    </source>
</evidence>
<evidence type="ECO:0000256" key="1">
    <source>
        <dbReference type="ARBA" id="ARBA00003907"/>
    </source>
</evidence>
<comment type="similarity">
    <text evidence="2 6">Belongs to the UPF0677 family.</text>
</comment>
<evidence type="ECO:0000313" key="8">
    <source>
        <dbReference type="Proteomes" id="UP001180754"/>
    </source>
</evidence>
<dbReference type="NCBIfam" id="TIGR00027">
    <property type="entry name" value="mthyl_TIGR00027"/>
    <property type="match status" value="1"/>
</dbReference>
<evidence type="ECO:0000256" key="2">
    <source>
        <dbReference type="ARBA" id="ARBA00008138"/>
    </source>
</evidence>
<evidence type="ECO:0000256" key="5">
    <source>
        <dbReference type="ARBA" id="ARBA00022691"/>
    </source>
</evidence>
<evidence type="ECO:0000313" key="7">
    <source>
        <dbReference type="EMBL" id="MDT0543573.1"/>
    </source>
</evidence>
<sequence length="288" mass="31296">MTGEQAEQAEAPDSTAVRVALWRAMHVQVDPPPHVLEDDIGRQLAAPDDDWRRRPDMDPHATSGFRAAIVARARYIEDLVAEQADRGVAQYVILGAGLDTFAQRRPEIASRLRVFEVDQPGPQAWKRHRLVELGYGVPDWLHLVPVDFEAGGSWLEQLAAVGFDPGRPALIVSTGVTMYLTKDATAATLRQIAGLAPGSMLAMTFMLPTELVVDADRPGLRASQEGARASGTPFISFYAPQEMLTLAREAGFTDVRHVSGAQLAGRYFADRADGLRPSSGEDLLVATT</sequence>
<dbReference type="GO" id="GO:0032259">
    <property type="term" value="P:methylation"/>
    <property type="evidence" value="ECO:0007669"/>
    <property type="project" value="UniProtKB-KW"/>
</dbReference>
<dbReference type="EC" id="2.1.1.-" evidence="6"/>
<dbReference type="PANTHER" id="PTHR43619">
    <property type="entry name" value="S-ADENOSYL-L-METHIONINE-DEPENDENT METHYLTRANSFERASE YKTD-RELATED"/>
    <property type="match status" value="1"/>
</dbReference>
<dbReference type="InterPro" id="IPR007213">
    <property type="entry name" value="Ppm1/Ppm2/Tcmp"/>
</dbReference>
<keyword evidence="4 7" id="KW-0808">Transferase</keyword>
<keyword evidence="8" id="KW-1185">Reference proteome</keyword>
<gene>
    <name evidence="7" type="ORF">RND15_12720</name>
</gene>
<dbReference type="Proteomes" id="UP001180754">
    <property type="component" value="Unassembled WGS sequence"/>
</dbReference>
<dbReference type="Pfam" id="PF04072">
    <property type="entry name" value="LCM"/>
    <property type="match status" value="1"/>
</dbReference>
<dbReference type="SUPFAM" id="SSF53335">
    <property type="entry name" value="S-adenosyl-L-methionine-dependent methyltransferases"/>
    <property type="match status" value="1"/>
</dbReference>
<dbReference type="InterPro" id="IPR029063">
    <property type="entry name" value="SAM-dependent_MTases_sf"/>
</dbReference>
<dbReference type="Gene3D" id="3.40.50.150">
    <property type="entry name" value="Vaccinia Virus protein VP39"/>
    <property type="match status" value="1"/>
</dbReference>
<comment type="function">
    <text evidence="1 6">Exhibits S-adenosyl-L-methionine-dependent methyltransferase activity.</text>
</comment>
<dbReference type="GO" id="GO:0008168">
    <property type="term" value="F:methyltransferase activity"/>
    <property type="evidence" value="ECO:0007669"/>
    <property type="project" value="UniProtKB-KW"/>
</dbReference>
<evidence type="ECO:0000256" key="3">
    <source>
        <dbReference type="ARBA" id="ARBA00022603"/>
    </source>
</evidence>
<evidence type="ECO:0000256" key="4">
    <source>
        <dbReference type="ARBA" id="ARBA00022679"/>
    </source>
</evidence>
<dbReference type="InterPro" id="IPR011610">
    <property type="entry name" value="SAM_mthyl_Trfase_ML2640-like"/>
</dbReference>
<organism evidence="7 8">
    <name type="scientific">Streptomyces lonegramiae</name>
    <dbReference type="NCBI Taxonomy" id="3075524"/>
    <lineage>
        <taxon>Bacteria</taxon>
        <taxon>Bacillati</taxon>
        <taxon>Actinomycetota</taxon>
        <taxon>Actinomycetes</taxon>
        <taxon>Kitasatosporales</taxon>
        <taxon>Streptomycetaceae</taxon>
        <taxon>Streptomyces</taxon>
    </lineage>
</organism>
<protein>
    <recommendedName>
        <fullName evidence="6">S-adenosyl-L-methionine-dependent methyltransferase</fullName>
        <ecNumber evidence="6">2.1.1.-</ecNumber>
    </recommendedName>
</protein>
<reference evidence="7" key="1">
    <citation type="submission" date="2024-05" db="EMBL/GenBank/DDBJ databases">
        <title>30 novel species of actinomycetes from the DSMZ collection.</title>
        <authorList>
            <person name="Nouioui I."/>
        </authorList>
    </citation>
    <scope>NUCLEOTIDE SEQUENCE</scope>
    <source>
        <strain evidence="7">DSM 41529</strain>
    </source>
</reference>
<accession>A0ABU2XCD2</accession>
<keyword evidence="5 6" id="KW-0949">S-adenosyl-L-methionine</keyword>
<proteinExistence type="inferred from homology"/>
<dbReference type="EMBL" id="JAVRFD010000005">
    <property type="protein sequence ID" value="MDT0543573.1"/>
    <property type="molecule type" value="Genomic_DNA"/>
</dbReference>
<comment type="caution">
    <text evidence="7">The sequence shown here is derived from an EMBL/GenBank/DDBJ whole genome shotgun (WGS) entry which is preliminary data.</text>
</comment>
<keyword evidence="3 6" id="KW-0489">Methyltransferase</keyword>
<name>A0ABU2XCD2_9ACTN</name>